<evidence type="ECO:0000256" key="1">
    <source>
        <dbReference type="SAM" id="MobiDB-lite"/>
    </source>
</evidence>
<evidence type="ECO:0000313" key="3">
    <source>
        <dbReference type="Proteomes" id="UP001221142"/>
    </source>
</evidence>
<proteinExistence type="predicted"/>
<dbReference type="AlphaFoldDB" id="A0AAD7FV28"/>
<protein>
    <submittedName>
        <fullName evidence="2">Uncharacterized protein</fullName>
    </submittedName>
</protein>
<evidence type="ECO:0000313" key="2">
    <source>
        <dbReference type="EMBL" id="KAJ7644477.1"/>
    </source>
</evidence>
<feature type="region of interest" description="Disordered" evidence="1">
    <location>
        <begin position="545"/>
        <end position="605"/>
    </location>
</feature>
<gene>
    <name evidence="2" type="ORF">FB45DRAFT_1115946</name>
</gene>
<feature type="compositionally biased region" description="Acidic residues" evidence="1">
    <location>
        <begin position="551"/>
        <end position="566"/>
    </location>
</feature>
<accession>A0AAD7FV28</accession>
<keyword evidence="3" id="KW-1185">Reference proteome</keyword>
<name>A0AAD7FV28_9AGAR</name>
<dbReference type="EMBL" id="JARKIF010000003">
    <property type="protein sequence ID" value="KAJ7644477.1"/>
    <property type="molecule type" value="Genomic_DNA"/>
</dbReference>
<comment type="caution">
    <text evidence="2">The sequence shown here is derived from an EMBL/GenBank/DDBJ whole genome shotgun (WGS) entry which is preliminary data.</text>
</comment>
<reference evidence="2" key="1">
    <citation type="submission" date="2023-03" db="EMBL/GenBank/DDBJ databases">
        <title>Massive genome expansion in bonnet fungi (Mycena s.s.) driven by repeated elements and novel gene families across ecological guilds.</title>
        <authorList>
            <consortium name="Lawrence Berkeley National Laboratory"/>
            <person name="Harder C.B."/>
            <person name="Miyauchi S."/>
            <person name="Viragh M."/>
            <person name="Kuo A."/>
            <person name="Thoen E."/>
            <person name="Andreopoulos B."/>
            <person name="Lu D."/>
            <person name="Skrede I."/>
            <person name="Drula E."/>
            <person name="Henrissat B."/>
            <person name="Morin E."/>
            <person name="Kohler A."/>
            <person name="Barry K."/>
            <person name="LaButti K."/>
            <person name="Morin E."/>
            <person name="Salamov A."/>
            <person name="Lipzen A."/>
            <person name="Mereny Z."/>
            <person name="Hegedus B."/>
            <person name="Baldrian P."/>
            <person name="Stursova M."/>
            <person name="Weitz H."/>
            <person name="Taylor A."/>
            <person name="Grigoriev I.V."/>
            <person name="Nagy L.G."/>
            <person name="Martin F."/>
            <person name="Kauserud H."/>
        </authorList>
    </citation>
    <scope>NUCLEOTIDE SEQUENCE</scope>
    <source>
        <strain evidence="2">9284</strain>
    </source>
</reference>
<sequence>MEFPPDLMFSALTWSGNPVGVREADQFEEEHVAALSPAPSSTCQQEPTSFNYTRRAWVHSIDCNEGQIMAENSSPIFAICLPGRVQWPERLEPSLEYDYKRPSTGPPFIFYGEDFDTYGPGGNDWFHGLYFRAPDLPGQGQDDAAPSVLRGGDIPTRGRGWAGDWAMSLLELQDRKESLERNWGIEFRLEALQVTESADAEYNEDDHGPSKSKRTISDYHVRATVLMIRVVVTEKQLEKLRELQISLESESDSEVLQVLEDDTDDEDEFPAQNSMKRKAEIELDECMDWEGAGGMAHPKCIAPAAYEEAVSVQLQKRGLSDVDQDAVEYVPAVPTLFTYTRHAFTGTVSYEPDEGVVGLNVSPVMSICLLGRVQWPERFRSSPSNESPLQRTLTGPPFEFYSVDVCNDSYWYPEERLEPQRFHGVRLSGPDFVFDPDDCYDGPGWRGDWVTALLEQSEKRKSRDKPFAEMNKILWTYSKDRERLCLWGVELRFEVLDVNEFFDERKLDEDSEDGNEDEERAISDYTARATILRVFVKKEGLACLHEPDPPVLEESDETEEDYDDSGAAESPGVQSASMKRKAEVDPGEQSLDAEDAGDPKKRLKK</sequence>
<dbReference type="Proteomes" id="UP001221142">
    <property type="component" value="Unassembled WGS sequence"/>
</dbReference>
<organism evidence="2 3">
    <name type="scientific">Roridomyces roridus</name>
    <dbReference type="NCBI Taxonomy" id="1738132"/>
    <lineage>
        <taxon>Eukaryota</taxon>
        <taxon>Fungi</taxon>
        <taxon>Dikarya</taxon>
        <taxon>Basidiomycota</taxon>
        <taxon>Agaricomycotina</taxon>
        <taxon>Agaricomycetes</taxon>
        <taxon>Agaricomycetidae</taxon>
        <taxon>Agaricales</taxon>
        <taxon>Marasmiineae</taxon>
        <taxon>Mycenaceae</taxon>
        <taxon>Roridomyces</taxon>
    </lineage>
</organism>